<reference evidence="2" key="1">
    <citation type="submission" date="2023-04" db="EMBL/GenBank/DDBJ databases">
        <title>Phytophthora fragariaefolia NBRC 109709.</title>
        <authorList>
            <person name="Ichikawa N."/>
            <person name="Sato H."/>
            <person name="Tonouchi N."/>
        </authorList>
    </citation>
    <scope>NUCLEOTIDE SEQUENCE</scope>
    <source>
        <strain evidence="2">NBRC 109709</strain>
    </source>
</reference>
<sequence>MSKQSHLRSEQYNATHQIDNKLGDFRHELQVEEVGELVGPGPVHPGVHHVQHVSQERGHDRHEQDQELAKSTRTGSAASHHRKSLALQPHLKSKQDEDRGSILDDLERAPHHKGRVHCCQHRHEPHESHVGQT</sequence>
<feature type="compositionally biased region" description="Basic residues" evidence="1">
    <location>
        <begin position="110"/>
        <end position="120"/>
    </location>
</feature>
<feature type="compositionally biased region" description="Basic and acidic residues" evidence="1">
    <location>
        <begin position="54"/>
        <end position="70"/>
    </location>
</feature>
<evidence type="ECO:0000313" key="3">
    <source>
        <dbReference type="Proteomes" id="UP001165121"/>
    </source>
</evidence>
<feature type="compositionally biased region" description="Basic and acidic residues" evidence="1">
    <location>
        <begin position="93"/>
        <end position="109"/>
    </location>
</feature>
<dbReference type="Proteomes" id="UP001165121">
    <property type="component" value="Unassembled WGS sequence"/>
</dbReference>
<keyword evidence="3" id="KW-1185">Reference proteome</keyword>
<feature type="region of interest" description="Disordered" evidence="1">
    <location>
        <begin position="37"/>
        <end position="133"/>
    </location>
</feature>
<feature type="region of interest" description="Disordered" evidence="1">
    <location>
        <begin position="1"/>
        <end position="24"/>
    </location>
</feature>
<evidence type="ECO:0000256" key="1">
    <source>
        <dbReference type="SAM" id="MobiDB-lite"/>
    </source>
</evidence>
<organism evidence="2 3">
    <name type="scientific">Phytophthora fragariaefolia</name>
    <dbReference type="NCBI Taxonomy" id="1490495"/>
    <lineage>
        <taxon>Eukaryota</taxon>
        <taxon>Sar</taxon>
        <taxon>Stramenopiles</taxon>
        <taxon>Oomycota</taxon>
        <taxon>Peronosporomycetes</taxon>
        <taxon>Peronosporales</taxon>
        <taxon>Peronosporaceae</taxon>
        <taxon>Phytophthora</taxon>
    </lineage>
</organism>
<feature type="compositionally biased region" description="Basic and acidic residues" evidence="1">
    <location>
        <begin position="121"/>
        <end position="133"/>
    </location>
</feature>
<evidence type="ECO:0000313" key="2">
    <source>
        <dbReference type="EMBL" id="GMF54229.1"/>
    </source>
</evidence>
<accession>A0A9W7D4F9</accession>
<protein>
    <submittedName>
        <fullName evidence="2">Unnamed protein product</fullName>
    </submittedName>
</protein>
<feature type="compositionally biased region" description="Polar residues" evidence="1">
    <location>
        <begin position="1"/>
        <end position="17"/>
    </location>
</feature>
<proteinExistence type="predicted"/>
<dbReference type="AlphaFoldDB" id="A0A9W7D4F9"/>
<comment type="caution">
    <text evidence="2">The sequence shown here is derived from an EMBL/GenBank/DDBJ whole genome shotgun (WGS) entry which is preliminary data.</text>
</comment>
<dbReference type="EMBL" id="BSXT01003463">
    <property type="protein sequence ID" value="GMF54229.1"/>
    <property type="molecule type" value="Genomic_DNA"/>
</dbReference>
<name>A0A9W7D4F9_9STRA</name>
<gene>
    <name evidence="2" type="ORF">Pfra01_002258100</name>
</gene>